<gene>
    <name evidence="3" type="ORF">N7468_001444</name>
</gene>
<dbReference type="RefSeq" id="XP_058333882.1">
    <property type="nucleotide sequence ID" value="XM_058470741.1"/>
</dbReference>
<evidence type="ECO:0000313" key="4">
    <source>
        <dbReference type="Proteomes" id="UP001150941"/>
    </source>
</evidence>
<reference evidence="3" key="1">
    <citation type="submission" date="2022-11" db="EMBL/GenBank/DDBJ databases">
        <authorList>
            <person name="Petersen C."/>
        </authorList>
    </citation>
    <scope>NUCLEOTIDE SEQUENCE</scope>
    <source>
        <strain evidence="3">IBT 19713</strain>
    </source>
</reference>
<feature type="compositionally biased region" description="Polar residues" evidence="1">
    <location>
        <begin position="523"/>
        <end position="532"/>
    </location>
</feature>
<proteinExistence type="predicted"/>
<name>A0A9W9PIC6_9EURO</name>
<comment type="caution">
    <text evidence="3">The sequence shown here is derived from an EMBL/GenBank/DDBJ whole genome shotgun (WGS) entry which is preliminary data.</text>
</comment>
<dbReference type="GeneID" id="83198044"/>
<dbReference type="Proteomes" id="UP001150941">
    <property type="component" value="Unassembled WGS sequence"/>
</dbReference>
<keyword evidence="2" id="KW-0812">Transmembrane</keyword>
<feature type="transmembrane region" description="Helical" evidence="2">
    <location>
        <begin position="211"/>
        <end position="231"/>
    </location>
</feature>
<reference evidence="3" key="2">
    <citation type="journal article" date="2023" name="IMA Fungus">
        <title>Comparative genomic study of the Penicillium genus elucidates a diverse pangenome and 15 lateral gene transfer events.</title>
        <authorList>
            <person name="Petersen C."/>
            <person name="Sorensen T."/>
            <person name="Nielsen M.R."/>
            <person name="Sondergaard T.E."/>
            <person name="Sorensen J.L."/>
            <person name="Fitzpatrick D.A."/>
            <person name="Frisvad J.C."/>
            <person name="Nielsen K.L."/>
        </authorList>
    </citation>
    <scope>NUCLEOTIDE SEQUENCE</scope>
    <source>
        <strain evidence="3">IBT 19713</strain>
    </source>
</reference>
<feature type="transmembrane region" description="Helical" evidence="2">
    <location>
        <begin position="153"/>
        <end position="173"/>
    </location>
</feature>
<feature type="transmembrane region" description="Helical" evidence="2">
    <location>
        <begin position="121"/>
        <end position="141"/>
    </location>
</feature>
<feature type="transmembrane region" description="Helical" evidence="2">
    <location>
        <begin position="89"/>
        <end position="109"/>
    </location>
</feature>
<feature type="compositionally biased region" description="Polar residues" evidence="1">
    <location>
        <begin position="479"/>
        <end position="494"/>
    </location>
</feature>
<evidence type="ECO:0000256" key="1">
    <source>
        <dbReference type="SAM" id="MobiDB-lite"/>
    </source>
</evidence>
<organism evidence="3 4">
    <name type="scientific">Penicillium chermesinum</name>
    <dbReference type="NCBI Taxonomy" id="63820"/>
    <lineage>
        <taxon>Eukaryota</taxon>
        <taxon>Fungi</taxon>
        <taxon>Dikarya</taxon>
        <taxon>Ascomycota</taxon>
        <taxon>Pezizomycotina</taxon>
        <taxon>Eurotiomycetes</taxon>
        <taxon>Eurotiomycetidae</taxon>
        <taxon>Eurotiales</taxon>
        <taxon>Aspergillaceae</taxon>
        <taxon>Penicillium</taxon>
    </lineage>
</organism>
<dbReference type="AlphaFoldDB" id="A0A9W9PIC6"/>
<evidence type="ECO:0000256" key="2">
    <source>
        <dbReference type="SAM" id="Phobius"/>
    </source>
</evidence>
<evidence type="ECO:0000313" key="3">
    <source>
        <dbReference type="EMBL" id="KAJ5246461.1"/>
    </source>
</evidence>
<feature type="transmembrane region" description="Helical" evidence="2">
    <location>
        <begin position="314"/>
        <end position="337"/>
    </location>
</feature>
<keyword evidence="2" id="KW-1133">Transmembrane helix</keyword>
<feature type="compositionally biased region" description="Polar residues" evidence="1">
    <location>
        <begin position="542"/>
        <end position="562"/>
    </location>
</feature>
<dbReference type="EMBL" id="JAPQKS010000002">
    <property type="protein sequence ID" value="KAJ5246461.1"/>
    <property type="molecule type" value="Genomic_DNA"/>
</dbReference>
<keyword evidence="4" id="KW-1185">Reference proteome</keyword>
<feature type="region of interest" description="Disordered" evidence="1">
    <location>
        <begin position="342"/>
        <end position="389"/>
    </location>
</feature>
<dbReference type="OrthoDB" id="3021074at2759"/>
<protein>
    <submittedName>
        <fullName evidence="3">Uncharacterized protein</fullName>
    </submittedName>
</protein>
<feature type="region of interest" description="Disordered" evidence="1">
    <location>
        <begin position="479"/>
        <end position="589"/>
    </location>
</feature>
<accession>A0A9W9PIC6</accession>
<keyword evidence="2" id="KW-0472">Membrane</keyword>
<sequence>MPAILTPETLLEPALVRRTAPTAAPNATTAALEVVCAWPVSGQYGPGTRYLYHPPFRVLSKIASPDPGRYYVLIAACVFARKAEFIRNACLAAVLLFPAVAALHGIVLASLHVDGAVDMDVYGAFQLCAIGILTAPATVRLSATYFHNPGREIIFLWTGLLLAGLLSLTVEFIRLSQPLALQTTRPLFPGRKQGNFSTEVHAAWFLDFNTATLLAAACCVPAILSLVSMWIKILDDRWDQISGTKRLKKENEPIEGTNGATPIQMSGIATKIREWLRLIEIPVFAAGVLAILVKGEMNFWSAPVNYQTEPMSSVGQWAPVVGTGLAIVGSLYLLFAAEMDKEDKPSKNPVPPCPTCGGDEMYRDRLGSTSSGPSSRDSDQEATVEMEETVSYPSFPKLSQITTLPGEDDPGGRRTVARFFNAASGYLATKAHTNFEENGFEVNERTTFPEVPAESFRNEHYQDMKNIFESTPITRSRATSFVGSEYSNGEGSSRTPRETPNRQLSLPVRSPKPAFIRRPHSKTLPSRSNSFEVPSFVDRGAFTSSPTSDRSSPEPQHGTSDPSIAESLPATPRVGPPTTPTIVVSDPLD</sequence>
<feature type="transmembrane region" description="Helical" evidence="2">
    <location>
        <begin position="275"/>
        <end position="294"/>
    </location>
</feature>